<dbReference type="GO" id="GO:1904462">
    <property type="term" value="P:ergosteryl 3-beta-D-glucoside catabolic process"/>
    <property type="evidence" value="ECO:0007669"/>
    <property type="project" value="TreeGrafter"/>
</dbReference>
<comment type="similarity">
    <text evidence="1">Belongs to the glycosyl hydrolase 5 (cellulase A) family.</text>
</comment>
<dbReference type="InterPro" id="IPR001547">
    <property type="entry name" value="Glyco_hydro_5"/>
</dbReference>
<dbReference type="InterPro" id="IPR018087">
    <property type="entry name" value="Glyco_hydro_5_CS"/>
</dbReference>
<feature type="domain" description="Glycoside hydrolase family 5 C-terminal" evidence="5">
    <location>
        <begin position="627"/>
        <end position="712"/>
    </location>
</feature>
<dbReference type="SUPFAM" id="SSF51445">
    <property type="entry name" value="(Trans)glycosidases"/>
    <property type="match status" value="1"/>
</dbReference>
<evidence type="ECO:0000259" key="5">
    <source>
        <dbReference type="Pfam" id="PF18564"/>
    </source>
</evidence>
<reference evidence="6 7" key="1">
    <citation type="submission" date="2020-06" db="EMBL/GenBank/DDBJ databases">
        <title>The yeast mating-type switching endonuclease HO is a domesticated member of an unorthodox homing genetic element family.</title>
        <authorList>
            <person name="Coughlan A.Y."/>
            <person name="Lombardi L."/>
            <person name="Braun-Galleani S."/>
            <person name="Martos A.R."/>
            <person name="Galeote V."/>
            <person name="Bigey F."/>
            <person name="Dequin S."/>
            <person name="Byrne K.P."/>
            <person name="Wolfe K.H."/>
        </authorList>
    </citation>
    <scope>NUCLEOTIDE SEQUENCE [LARGE SCALE GENOMIC DNA]</scope>
    <source>
        <strain evidence="6 7">CBS2947</strain>
    </source>
</reference>
<keyword evidence="2" id="KW-0378">Hydrolase</keyword>
<evidence type="ECO:0008006" key="8">
    <source>
        <dbReference type="Google" id="ProtNLM"/>
    </source>
</evidence>
<evidence type="ECO:0000256" key="2">
    <source>
        <dbReference type="ARBA" id="ARBA00022801"/>
    </source>
</evidence>
<dbReference type="GO" id="GO:0000272">
    <property type="term" value="P:polysaccharide catabolic process"/>
    <property type="evidence" value="ECO:0007669"/>
    <property type="project" value="InterPro"/>
</dbReference>
<keyword evidence="3" id="KW-0326">Glycosidase</keyword>
<organism evidence="6 7">
    <name type="scientific">Torulaspora globosa</name>
    <dbReference type="NCBI Taxonomy" id="48254"/>
    <lineage>
        <taxon>Eukaryota</taxon>
        <taxon>Fungi</taxon>
        <taxon>Dikarya</taxon>
        <taxon>Ascomycota</taxon>
        <taxon>Saccharomycotina</taxon>
        <taxon>Saccharomycetes</taxon>
        <taxon>Saccharomycetales</taxon>
        <taxon>Saccharomycetaceae</taxon>
        <taxon>Torulaspora</taxon>
    </lineage>
</organism>
<dbReference type="Gene3D" id="3.20.20.80">
    <property type="entry name" value="Glycosidases"/>
    <property type="match status" value="2"/>
</dbReference>
<dbReference type="InterPro" id="IPR041036">
    <property type="entry name" value="GH5_C"/>
</dbReference>
<dbReference type="PROSITE" id="PS00659">
    <property type="entry name" value="GLYCOSYL_HYDROL_F5"/>
    <property type="match status" value="1"/>
</dbReference>
<dbReference type="Pfam" id="PF18564">
    <property type="entry name" value="Glyco_hydro_5_C"/>
    <property type="match status" value="1"/>
</dbReference>
<dbReference type="PANTHER" id="PTHR31308:SF5">
    <property type="entry name" value="ERGOSTERYL-BETA-GLUCOSIDASE"/>
    <property type="match status" value="1"/>
</dbReference>
<dbReference type="Gene3D" id="2.60.40.1180">
    <property type="entry name" value="Golgi alpha-mannosidase II"/>
    <property type="match status" value="1"/>
</dbReference>
<evidence type="ECO:0000313" key="6">
    <source>
        <dbReference type="EMBL" id="QLQ80500.1"/>
    </source>
</evidence>
<dbReference type="Proteomes" id="UP000510647">
    <property type="component" value="Chromosome 4"/>
</dbReference>
<evidence type="ECO:0000259" key="4">
    <source>
        <dbReference type="Pfam" id="PF00150"/>
    </source>
</evidence>
<sequence>MPEKVFISSDGEFCDRNGNAIVLRGVNLDPITKIPACPYLPTHTPLDEDSFYENADKVSFVNHPLPLEGIEEHINRLKSLGYNCIRFPVTWEALEHQGPRKYDFEYIDYVIKVLKKIGSIGGVYVYLDPHQDVWSRFCGGSGAPLWTLYAAGFNPRHFDATEAAVLHNCYSAKGEEYPKMLWPTNYFKLACQTMFTLFFAGRDFAPKCEINGENIQDYLQNRFIDAIMVLYSKIQEKALELFAENCIIGLETMNEPNCGYFGDKNLEQVPKDRNLKRGSTPTGFQSFILGEGHAALVEQYDISIFGPTKIGSKEIDPKGTSCWLTKQERVQVDSRYGWQRAASWLPQCIWKLHGVWAVNDGEPTLLRKDYFAYVAESPLSPVNDVYFSNHQFVSFYKRFQRAFRKIDKESLLFMQGPVFKQPPELKGSDLIDDRTVYSCHFYDGMSLMFKTWNRRFNVDTLGIVRGRYLNPAFSVVLGETSIRKCLRKQLREMKQEVKDALKIPCFFTEIGMPFDMDNKKAYKDGDFSSQISAIDALQAALEGENLSFSLWCYCSKNSHKFGDEWNNEDFSIWSAQHNNQRLEAETPSLEANDFVTLTENLELDTPPCVRRDKLDFSGIRVLDAVLRPFPIKIHGKFIDANFDLSAKTYKLEIAARADAEISPDAHSFIFLPNHHFPLERITINSSSGVFAYHQDYQVLKWFHSSGKQWLTISLTDTDSRAPSSNCVIS</sequence>
<dbReference type="InterPro" id="IPR013780">
    <property type="entry name" value="Glyco_hydro_b"/>
</dbReference>
<evidence type="ECO:0000256" key="1">
    <source>
        <dbReference type="ARBA" id="ARBA00005641"/>
    </source>
</evidence>
<dbReference type="GO" id="GO:0050295">
    <property type="term" value="F:steryl-beta-glucosidase activity"/>
    <property type="evidence" value="ECO:0007669"/>
    <property type="project" value="TreeGrafter"/>
</dbReference>
<proteinExistence type="inferred from homology"/>
<accession>A0A7H9HT23</accession>
<dbReference type="OrthoDB" id="9971853at2759"/>
<dbReference type="FunFam" id="3.20.20.80:FF:000122">
    <property type="entry name" value="Glycoside hydrolase"/>
    <property type="match status" value="1"/>
</dbReference>
<dbReference type="InterPro" id="IPR052066">
    <property type="entry name" value="Glycosphingolipid_Hydrolases"/>
</dbReference>
<name>A0A7H9HT23_9SACH</name>
<evidence type="ECO:0000313" key="7">
    <source>
        <dbReference type="Proteomes" id="UP000510647"/>
    </source>
</evidence>
<evidence type="ECO:0000256" key="3">
    <source>
        <dbReference type="ARBA" id="ARBA00023295"/>
    </source>
</evidence>
<dbReference type="AlphaFoldDB" id="A0A7H9HT23"/>
<dbReference type="EMBL" id="CP059270">
    <property type="protein sequence ID" value="QLQ80500.1"/>
    <property type="molecule type" value="Genomic_DNA"/>
</dbReference>
<dbReference type="PANTHER" id="PTHR31308">
    <property type="match status" value="1"/>
</dbReference>
<gene>
    <name evidence="6" type="ORF">HG537_0D05000</name>
</gene>
<dbReference type="InterPro" id="IPR017853">
    <property type="entry name" value="GH"/>
</dbReference>
<dbReference type="Pfam" id="PF00150">
    <property type="entry name" value="Cellulase"/>
    <property type="match status" value="1"/>
</dbReference>
<dbReference type="FunFam" id="3.20.20.80:FF:000174">
    <property type="entry name" value="YIR007W-like protein"/>
    <property type="match status" value="1"/>
</dbReference>
<keyword evidence="7" id="KW-1185">Reference proteome</keyword>
<protein>
    <recommendedName>
        <fullName evidence="8">Glycoside hydrolase family 5 protein</fullName>
    </recommendedName>
</protein>
<feature type="domain" description="Glycoside hydrolase family 5" evidence="4">
    <location>
        <begin position="71"/>
        <end position="258"/>
    </location>
</feature>